<keyword evidence="5" id="KW-0597">Phosphoprotein</keyword>
<dbReference type="InterPro" id="IPR001789">
    <property type="entry name" value="Sig_transdc_resp-reg_receiver"/>
</dbReference>
<dbReference type="SMART" id="SM00388">
    <property type="entry name" value="HisKA"/>
    <property type="match status" value="1"/>
</dbReference>
<dbReference type="InterPro" id="IPR003594">
    <property type="entry name" value="HATPase_dom"/>
</dbReference>
<dbReference type="GO" id="GO:0005886">
    <property type="term" value="C:plasma membrane"/>
    <property type="evidence" value="ECO:0007669"/>
    <property type="project" value="TreeGrafter"/>
</dbReference>
<evidence type="ECO:0000256" key="10">
    <source>
        <dbReference type="ARBA" id="ARBA00074306"/>
    </source>
</evidence>
<keyword evidence="6 12" id="KW-0808">Transferase</keyword>
<dbReference type="SUPFAM" id="SSF55874">
    <property type="entry name" value="ATPase domain of HSP90 chaperone/DNA topoisomerase II/histidine kinase"/>
    <property type="match status" value="1"/>
</dbReference>
<comment type="catalytic activity">
    <reaction evidence="1">
        <text>ATP + protein L-histidine = ADP + protein N-phospho-L-histidine.</text>
        <dbReference type="EC" id="2.7.13.3"/>
    </reaction>
</comment>
<evidence type="ECO:0000256" key="7">
    <source>
        <dbReference type="ARBA" id="ARBA00022777"/>
    </source>
</evidence>
<dbReference type="PROSITE" id="PS50110">
    <property type="entry name" value="RESPONSE_REGULATORY"/>
    <property type="match status" value="2"/>
</dbReference>
<dbReference type="Pfam" id="PF00072">
    <property type="entry name" value="Response_reg"/>
    <property type="match status" value="2"/>
</dbReference>
<dbReference type="PROSITE" id="PS50112">
    <property type="entry name" value="PAS"/>
    <property type="match status" value="1"/>
</dbReference>
<dbReference type="PANTHER" id="PTHR43047:SF72">
    <property type="entry name" value="OSMOSENSING HISTIDINE PROTEIN KINASE SLN1"/>
    <property type="match status" value="1"/>
</dbReference>
<dbReference type="SMART" id="SM00387">
    <property type="entry name" value="HATPase_c"/>
    <property type="match status" value="1"/>
</dbReference>
<dbReference type="InterPro" id="IPR011006">
    <property type="entry name" value="CheY-like_superfamily"/>
</dbReference>
<organism evidence="12">
    <name type="scientific">Anaerostipes caccae</name>
    <dbReference type="NCBI Taxonomy" id="105841"/>
    <lineage>
        <taxon>Bacteria</taxon>
        <taxon>Bacillati</taxon>
        <taxon>Bacillota</taxon>
        <taxon>Clostridia</taxon>
        <taxon>Lachnospirales</taxon>
        <taxon>Lachnospiraceae</taxon>
        <taxon>Anaerostipes</taxon>
    </lineage>
</organism>
<feature type="transmembrane region" description="Helical" evidence="11">
    <location>
        <begin position="289"/>
        <end position="307"/>
    </location>
</feature>
<dbReference type="InterPro" id="IPR036890">
    <property type="entry name" value="HATPase_C_sf"/>
</dbReference>
<dbReference type="Gene3D" id="3.30.450.20">
    <property type="entry name" value="PAS domain"/>
    <property type="match status" value="3"/>
</dbReference>
<evidence type="ECO:0000256" key="8">
    <source>
        <dbReference type="ARBA" id="ARBA00023012"/>
    </source>
</evidence>
<accession>A0A6N2SJT5</accession>
<comment type="similarity">
    <text evidence="2">In the N-terminal section; belongs to the phytochrome family.</text>
</comment>
<dbReference type="Pfam" id="PF02518">
    <property type="entry name" value="HATPase_c"/>
    <property type="match status" value="1"/>
</dbReference>
<evidence type="ECO:0000256" key="3">
    <source>
        <dbReference type="ARBA" id="ARBA00012438"/>
    </source>
</evidence>
<proteinExistence type="inferred from homology"/>
<dbReference type="GO" id="GO:0000155">
    <property type="term" value="F:phosphorelay sensor kinase activity"/>
    <property type="evidence" value="ECO:0007669"/>
    <property type="project" value="InterPro"/>
</dbReference>
<dbReference type="CDD" id="cd17546">
    <property type="entry name" value="REC_hyHK_CKI1_RcsC-like"/>
    <property type="match status" value="2"/>
</dbReference>
<dbReference type="SUPFAM" id="SSF47384">
    <property type="entry name" value="Homodimeric domain of signal transducing histidine kinase"/>
    <property type="match status" value="1"/>
</dbReference>
<protein>
    <recommendedName>
        <fullName evidence="10">Circadian input-output histidine kinase CikA</fullName>
        <ecNumber evidence="3">2.7.13.3</ecNumber>
    </recommendedName>
    <alternativeName>
        <fullName evidence="4">Stage 0 sporulation protein A homolog</fullName>
    </alternativeName>
</protein>
<dbReference type="InterPro" id="IPR035965">
    <property type="entry name" value="PAS-like_dom_sf"/>
</dbReference>
<dbReference type="Pfam" id="PF00512">
    <property type="entry name" value="HisKA"/>
    <property type="match status" value="1"/>
</dbReference>
<keyword evidence="11" id="KW-0472">Membrane</keyword>
<keyword evidence="8" id="KW-0902">Two-component regulatory system</keyword>
<evidence type="ECO:0000256" key="11">
    <source>
        <dbReference type="SAM" id="Phobius"/>
    </source>
</evidence>
<evidence type="ECO:0000256" key="1">
    <source>
        <dbReference type="ARBA" id="ARBA00000085"/>
    </source>
</evidence>
<dbReference type="Gene3D" id="3.30.565.10">
    <property type="entry name" value="Histidine kinase-like ATPase, C-terminal domain"/>
    <property type="match status" value="1"/>
</dbReference>
<dbReference type="PRINTS" id="PR00344">
    <property type="entry name" value="BCTRLSENSOR"/>
</dbReference>
<dbReference type="FunFam" id="3.30.565.10:FF:000010">
    <property type="entry name" value="Sensor histidine kinase RcsC"/>
    <property type="match status" value="1"/>
</dbReference>
<keyword evidence="11" id="KW-0812">Transmembrane</keyword>
<dbReference type="SMART" id="SM00086">
    <property type="entry name" value="PAC"/>
    <property type="match status" value="1"/>
</dbReference>
<reference evidence="12" key="1">
    <citation type="submission" date="2019-11" db="EMBL/GenBank/DDBJ databases">
        <authorList>
            <person name="Feng L."/>
        </authorList>
    </citation>
    <scope>NUCLEOTIDE SEQUENCE</scope>
    <source>
        <strain evidence="12">AcaccaeLFYP115</strain>
    </source>
</reference>
<dbReference type="InterPro" id="IPR004358">
    <property type="entry name" value="Sig_transdc_His_kin-like_C"/>
</dbReference>
<dbReference type="SUPFAM" id="SSF55785">
    <property type="entry name" value="PYP-like sensor domain (PAS domain)"/>
    <property type="match status" value="1"/>
</dbReference>
<keyword evidence="11" id="KW-1133">Transmembrane helix</keyword>
<dbReference type="InterPro" id="IPR000014">
    <property type="entry name" value="PAS"/>
</dbReference>
<dbReference type="InterPro" id="IPR005467">
    <property type="entry name" value="His_kinase_dom"/>
</dbReference>
<dbReference type="CDD" id="cd12912">
    <property type="entry name" value="PDC2_MCP_like"/>
    <property type="match status" value="1"/>
</dbReference>
<dbReference type="EC" id="2.7.13.3" evidence="3"/>
<dbReference type="GO" id="GO:0009927">
    <property type="term" value="F:histidine phosphotransfer kinase activity"/>
    <property type="evidence" value="ECO:0007669"/>
    <property type="project" value="TreeGrafter"/>
</dbReference>
<dbReference type="RefSeq" id="WP_006566608.1">
    <property type="nucleotide sequence ID" value="NZ_CACRSQ010000003.1"/>
</dbReference>
<evidence type="ECO:0000313" key="12">
    <source>
        <dbReference type="EMBL" id="VYS93386.1"/>
    </source>
</evidence>
<dbReference type="NCBIfam" id="TIGR00229">
    <property type="entry name" value="sensory_box"/>
    <property type="match status" value="1"/>
</dbReference>
<evidence type="ECO:0000256" key="4">
    <source>
        <dbReference type="ARBA" id="ARBA00018672"/>
    </source>
</evidence>
<dbReference type="SMART" id="SM00448">
    <property type="entry name" value="REC"/>
    <property type="match status" value="2"/>
</dbReference>
<dbReference type="Gene3D" id="3.40.50.2300">
    <property type="match status" value="2"/>
</dbReference>
<name>A0A6N2SJT5_9FIRM</name>
<dbReference type="SUPFAM" id="SSF52172">
    <property type="entry name" value="CheY-like"/>
    <property type="match status" value="2"/>
</dbReference>
<dbReference type="EMBL" id="CACRSQ010000003">
    <property type="protein sequence ID" value="VYS93386.1"/>
    <property type="molecule type" value="Genomic_DNA"/>
</dbReference>
<evidence type="ECO:0000256" key="5">
    <source>
        <dbReference type="ARBA" id="ARBA00022553"/>
    </source>
</evidence>
<dbReference type="InterPro" id="IPR036097">
    <property type="entry name" value="HisK_dim/P_sf"/>
</dbReference>
<dbReference type="Gene3D" id="1.10.287.130">
    <property type="match status" value="1"/>
</dbReference>
<dbReference type="InterPro" id="IPR001610">
    <property type="entry name" value="PAC"/>
</dbReference>
<dbReference type="CDD" id="cd16922">
    <property type="entry name" value="HATPase_EvgS-ArcB-TorS-like"/>
    <property type="match status" value="1"/>
</dbReference>
<dbReference type="InterPro" id="IPR003661">
    <property type="entry name" value="HisK_dim/P_dom"/>
</dbReference>
<dbReference type="Pfam" id="PF08447">
    <property type="entry name" value="PAS_3"/>
    <property type="match status" value="1"/>
</dbReference>
<dbReference type="CDD" id="cd00082">
    <property type="entry name" value="HisKA"/>
    <property type="match status" value="1"/>
</dbReference>
<evidence type="ECO:0000256" key="9">
    <source>
        <dbReference type="ARBA" id="ARBA00024867"/>
    </source>
</evidence>
<sequence>MKKRDSGNIKRKIALAAVIIGIILSFLTFSFVRGVKKQLWEQSISTIRESTQQGLNTLKVQLRNEYDSMSMMTGYLKKFSKTEKGKLREALESYARADKGISLYLPDGSCFSTETEPDAHVQKVLDKTTKRNGIIEPHISSVTGVNVFHLFVRVELKDGTAGYLVKEYEVENIADSFSLSFYHDTGFSYVVHKNGDVLIRSPHINSNKTMKNLFDMLPKAQNDSESLKRFADSLKQQKTGWAVLNYQGKDTVFCYAPLKLETDWYVMSIIPKDVVTAQTGVILRRSMELIGSILAGIFLLVFSYYWYANKTNKKLSNQADYIGHLYNAVPEGIALISVDKPYRFLQLNRQGMQLLKYTEGDVEDTVLGEPIENLIHPDDYDRLVKMIETADTDGRKSTFEFRVQRAGGEYFWVSGILERTFDENGEPVFVAAFHDVTEEKLAEQEAEREILQERITLVGAISNAYPVIISINLTEDTLNFIYVKPGLMIGLGQQKSYSRLFQDMALTVHPEHADEFRHRFGTEYLTETLGHEKDEVFLEVRQKLTDGRYHWISTQIINVDNPYSNDKLAILISRRTDEQRYEEEQQRQALQTALDNANAANKAKGQFLSNMSHDIRTPMNAIIGMSAIASAHLDDRERIMECLGKINLSGKHLLSLINDILDMSKIESGKLSLRKEPFNLAELITDTVELIRPQADSRRIRVKVRLRSLKNENVIGDPLRIRQVCINILSNAVKYTPEGGKIDIQVRQEDSVRREYQNFIFCCSDTGIGMDRQFLKKLFHPFERASDSTSSKMTGTGLGMAITKNIIDLMSGDIQVESSPGKGSVFTVTLPLKLQDVSQDETPPKWIGIHSLVVDDDREICENAAQLLESMGLRASFVTDGETAVKYAAEAKDASDPVELALIDWKMPGMDGVETARRIRKETGPDIPVIILTAYDWTDIESEARAAGVTAFLSKPFYCSKICYLLKELDGDAEPLEQKRFGDKPDYTGKRILIAEDNDLNREISRTMVTEMGIQAEEAVDGGEAVKKVAQSPEGYYDLILMDIQMPVMNGYEASRAIRALDREDVTSLPIIAMTADAFEEDVRNAKRAGMDRHFAKPIDVKAFEQMLYEYLLGNP</sequence>
<dbReference type="InterPro" id="IPR000700">
    <property type="entry name" value="PAS-assoc_C"/>
</dbReference>
<evidence type="ECO:0000256" key="2">
    <source>
        <dbReference type="ARBA" id="ARBA00006402"/>
    </source>
</evidence>
<dbReference type="CDD" id="cd00130">
    <property type="entry name" value="PAS"/>
    <property type="match status" value="1"/>
</dbReference>
<dbReference type="PROSITE" id="PS50113">
    <property type="entry name" value="PAC"/>
    <property type="match status" value="1"/>
</dbReference>
<dbReference type="PANTHER" id="PTHR43047">
    <property type="entry name" value="TWO-COMPONENT HISTIDINE PROTEIN KINASE"/>
    <property type="match status" value="1"/>
</dbReference>
<keyword evidence="7 12" id="KW-0418">Kinase</keyword>
<evidence type="ECO:0000256" key="6">
    <source>
        <dbReference type="ARBA" id="ARBA00022679"/>
    </source>
</evidence>
<dbReference type="PROSITE" id="PS50109">
    <property type="entry name" value="HIS_KIN"/>
    <property type="match status" value="1"/>
</dbReference>
<comment type="function">
    <text evidence="9">May play the central regulatory role in sporulation. It may be an element of the effector pathway responsible for the activation of sporulation genes in response to nutritional stress. Spo0A may act in concert with spo0H (a sigma factor) to control the expression of some genes that are critical to the sporulation process.</text>
</comment>
<feature type="transmembrane region" description="Helical" evidence="11">
    <location>
        <begin position="13"/>
        <end position="32"/>
    </location>
</feature>
<dbReference type="AlphaFoldDB" id="A0A6N2SJT5"/>
<gene>
    <name evidence="12" type="primary">barA_1</name>
    <name evidence="12" type="ORF">ACLFYP115_00989</name>
</gene>
<dbReference type="InterPro" id="IPR013655">
    <property type="entry name" value="PAS_fold_3"/>
</dbReference>